<dbReference type="OMA" id="ECAYANR"/>
<sequence length="481" mass="56467">MTIPFTYLGLPIGETARKASTWHPVLVKLRNKLATWKNKSISLAGRISLINSVLSSIPLYFMSFYRLPTIVLKEIVSIQRNFLWGRDENVKKICWVRWDKVTMPKSMGGLGIKDLRSFNTALLAKWRWNLFNHADSLWGKVLTSKYGGYSSLADVGDGRQARFYSEWWTDLKKTCGGQDQQQWFDKLVRWKIGDGRKIRFWQDTWLGGESLINAFPRIYINSNQKHNKLADMGNWVENEWKWQFYWRRTWLQRDQIQWSTFQHLLSQVNLVKQDQDKWVWLANSTGDFSVHSAYTAFHNLQHIGQTNSVCGGLWQLGIPWTAAVLMWRLVQNALPTVENLQSRGVILSDSQGRCAFCNEVQETSSHLFFCCRITNKVWHHCWSWISISTVLPQSTLENVCQYPYLCLTQHERSKWDIIRSAVIWCIWRCRNNKIFKGENVDVERLKNNIDHMVWSWLKINNVLFCYCFDQWMASPAACLKA</sequence>
<dbReference type="Pfam" id="PF13966">
    <property type="entry name" value="zf-RVT"/>
    <property type="match status" value="1"/>
</dbReference>
<proteinExistence type="predicted"/>
<reference evidence="2" key="1">
    <citation type="journal article" date="2012" name="Nat. Biotechnol.">
        <title>Draft genome sequence of pigeonpea (Cajanus cajan), an orphan legume crop of resource-poor farmers.</title>
        <authorList>
            <person name="Varshney R.K."/>
            <person name="Chen W."/>
            <person name="Li Y."/>
            <person name="Bharti A.K."/>
            <person name="Saxena R.K."/>
            <person name="Schlueter J.A."/>
            <person name="Donoghue M.T."/>
            <person name="Azam S."/>
            <person name="Fan G."/>
            <person name="Whaley A.M."/>
            <person name="Farmer A.D."/>
            <person name="Sheridan J."/>
            <person name="Iwata A."/>
            <person name="Tuteja R."/>
            <person name="Penmetsa R.V."/>
            <person name="Wu W."/>
            <person name="Upadhyaya H.D."/>
            <person name="Yang S.P."/>
            <person name="Shah T."/>
            <person name="Saxena K.B."/>
            <person name="Michael T."/>
            <person name="McCombie W.R."/>
            <person name="Yang B."/>
            <person name="Zhang G."/>
            <person name="Yang H."/>
            <person name="Wang J."/>
            <person name="Spillane C."/>
            <person name="Cook D.R."/>
            <person name="May G.D."/>
            <person name="Xu X."/>
            <person name="Jackson S.A."/>
        </authorList>
    </citation>
    <scope>NUCLEOTIDE SEQUENCE [LARGE SCALE GENOMIC DNA]</scope>
</reference>
<dbReference type="AlphaFoldDB" id="A0A151RR27"/>
<evidence type="ECO:0000313" key="2">
    <source>
        <dbReference type="EMBL" id="KYP44988.1"/>
    </source>
</evidence>
<dbReference type="STRING" id="3821.A0A151RR27"/>
<dbReference type="EMBL" id="KQ483606">
    <property type="protein sequence ID" value="KYP44988.1"/>
    <property type="molecule type" value="Genomic_DNA"/>
</dbReference>
<dbReference type="Proteomes" id="UP000075243">
    <property type="component" value="Unassembled WGS sequence"/>
</dbReference>
<feature type="domain" description="Reverse transcriptase zinc-binding" evidence="1">
    <location>
        <begin position="288"/>
        <end position="378"/>
    </location>
</feature>
<accession>A0A151RR27</accession>
<keyword evidence="3" id="KW-1185">Reference proteome</keyword>
<evidence type="ECO:0000259" key="1">
    <source>
        <dbReference type="Pfam" id="PF13966"/>
    </source>
</evidence>
<dbReference type="PANTHER" id="PTHR33116">
    <property type="entry name" value="REVERSE TRANSCRIPTASE ZINC-BINDING DOMAIN-CONTAINING PROTEIN-RELATED-RELATED"/>
    <property type="match status" value="1"/>
</dbReference>
<gene>
    <name evidence="2" type="ORF">KK1_033511</name>
</gene>
<name>A0A151RR27_CAJCA</name>
<dbReference type="Gramene" id="C.cajan_35361.t">
    <property type="protein sequence ID" value="C.cajan_35361.t.cds1"/>
    <property type="gene ID" value="C.cajan_35361"/>
</dbReference>
<evidence type="ECO:0000313" key="3">
    <source>
        <dbReference type="Proteomes" id="UP000075243"/>
    </source>
</evidence>
<organism evidence="2 3">
    <name type="scientific">Cajanus cajan</name>
    <name type="common">Pigeon pea</name>
    <name type="synonym">Cajanus indicus</name>
    <dbReference type="NCBI Taxonomy" id="3821"/>
    <lineage>
        <taxon>Eukaryota</taxon>
        <taxon>Viridiplantae</taxon>
        <taxon>Streptophyta</taxon>
        <taxon>Embryophyta</taxon>
        <taxon>Tracheophyta</taxon>
        <taxon>Spermatophyta</taxon>
        <taxon>Magnoliopsida</taxon>
        <taxon>eudicotyledons</taxon>
        <taxon>Gunneridae</taxon>
        <taxon>Pentapetalae</taxon>
        <taxon>rosids</taxon>
        <taxon>fabids</taxon>
        <taxon>Fabales</taxon>
        <taxon>Fabaceae</taxon>
        <taxon>Papilionoideae</taxon>
        <taxon>50 kb inversion clade</taxon>
        <taxon>NPAAA clade</taxon>
        <taxon>indigoferoid/millettioid clade</taxon>
        <taxon>Phaseoleae</taxon>
        <taxon>Cajanus</taxon>
    </lineage>
</organism>
<protein>
    <submittedName>
        <fullName evidence="2">Ribonuclease H protein At1g65750 family</fullName>
    </submittedName>
</protein>
<dbReference type="InterPro" id="IPR026960">
    <property type="entry name" value="RVT-Znf"/>
</dbReference>
<dbReference type="PANTHER" id="PTHR33116:SF78">
    <property type="entry name" value="OS12G0587133 PROTEIN"/>
    <property type="match status" value="1"/>
</dbReference>